<dbReference type="InterPro" id="IPR042197">
    <property type="entry name" value="Apaf_helical"/>
</dbReference>
<organism evidence="2 3">
    <name type="scientific">Anisodus tanguticus</name>
    <dbReference type="NCBI Taxonomy" id="243964"/>
    <lineage>
        <taxon>Eukaryota</taxon>
        <taxon>Viridiplantae</taxon>
        <taxon>Streptophyta</taxon>
        <taxon>Embryophyta</taxon>
        <taxon>Tracheophyta</taxon>
        <taxon>Spermatophyta</taxon>
        <taxon>Magnoliopsida</taxon>
        <taxon>eudicotyledons</taxon>
        <taxon>Gunneridae</taxon>
        <taxon>Pentapetalae</taxon>
        <taxon>asterids</taxon>
        <taxon>lamiids</taxon>
        <taxon>Solanales</taxon>
        <taxon>Solanaceae</taxon>
        <taxon>Solanoideae</taxon>
        <taxon>Hyoscyameae</taxon>
        <taxon>Anisodus</taxon>
    </lineage>
</organism>
<sequence length="222" mass="25208">MVLQMLKLATKLCNNHEEVPLDDDADLVGIENRKSLLLDWVLSDDPDWKLLCLVGARGFLMLKEILKSMITPENDQSRRAIEAMDSNMLAQFIQQVFESSTRKAFSGSLLCPPSLVQVSKDIIEKCTGLPVVILVIAGALATKGNRTDAWEMFYDNLFDKLQGSHSEVEHMRRRHMKVEEGAMPFLEELQGRNCRLMEELSFGIEHLSKLQYLLLEEISGKL</sequence>
<gene>
    <name evidence="2" type="ORF">RND71_025243</name>
</gene>
<keyword evidence="1" id="KW-0433">Leucine-rich repeat</keyword>
<name>A0AAE1V5L9_9SOLA</name>
<protein>
    <recommendedName>
        <fullName evidence="4">NB-ARC domain-containing protein</fullName>
    </recommendedName>
</protein>
<proteinExistence type="predicted"/>
<accession>A0AAE1V5L9</accession>
<dbReference type="InterPro" id="IPR027417">
    <property type="entry name" value="P-loop_NTPase"/>
</dbReference>
<reference evidence="2" key="1">
    <citation type="submission" date="2023-12" db="EMBL/GenBank/DDBJ databases">
        <title>Genome assembly of Anisodus tanguticus.</title>
        <authorList>
            <person name="Wang Y.-J."/>
        </authorList>
    </citation>
    <scope>NUCLEOTIDE SEQUENCE</scope>
    <source>
        <strain evidence="2">KB-2021</strain>
        <tissue evidence="2">Leaf</tissue>
    </source>
</reference>
<dbReference type="AlphaFoldDB" id="A0AAE1V5L9"/>
<evidence type="ECO:0000313" key="2">
    <source>
        <dbReference type="EMBL" id="KAK4356272.1"/>
    </source>
</evidence>
<comment type="caution">
    <text evidence="2">The sequence shown here is derived from an EMBL/GenBank/DDBJ whole genome shotgun (WGS) entry which is preliminary data.</text>
</comment>
<dbReference type="Gene3D" id="1.10.8.430">
    <property type="entry name" value="Helical domain of apoptotic protease-activating factors"/>
    <property type="match status" value="1"/>
</dbReference>
<dbReference type="EMBL" id="JAVYJV010000013">
    <property type="protein sequence ID" value="KAK4356272.1"/>
    <property type="molecule type" value="Genomic_DNA"/>
</dbReference>
<evidence type="ECO:0000256" key="1">
    <source>
        <dbReference type="ARBA" id="ARBA00022614"/>
    </source>
</evidence>
<dbReference type="Proteomes" id="UP001291623">
    <property type="component" value="Unassembled WGS sequence"/>
</dbReference>
<evidence type="ECO:0008006" key="4">
    <source>
        <dbReference type="Google" id="ProtNLM"/>
    </source>
</evidence>
<dbReference type="GO" id="GO:0043531">
    <property type="term" value="F:ADP binding"/>
    <property type="evidence" value="ECO:0007669"/>
    <property type="project" value="InterPro"/>
</dbReference>
<keyword evidence="3" id="KW-1185">Reference proteome</keyword>
<dbReference type="SUPFAM" id="SSF52540">
    <property type="entry name" value="P-loop containing nucleoside triphosphate hydrolases"/>
    <property type="match status" value="1"/>
</dbReference>
<evidence type="ECO:0000313" key="3">
    <source>
        <dbReference type="Proteomes" id="UP001291623"/>
    </source>
</evidence>